<keyword evidence="1" id="KW-0732">Signal</keyword>
<evidence type="ECO:0000313" key="2">
    <source>
        <dbReference type="EMBL" id="KEO50570.1"/>
    </source>
</evidence>
<dbReference type="Proteomes" id="UP000027432">
    <property type="component" value="Unassembled WGS sequence"/>
</dbReference>
<accession>A0A074J3R3</accession>
<sequence length="71" mass="7532">MRALALIASLAMLTACSKHSSEEYPALLPLDQILDDQPLSPDPAPDLEARAAALKARADMLRADQSATTAQ</sequence>
<evidence type="ECO:0000256" key="1">
    <source>
        <dbReference type="SAM" id="SignalP"/>
    </source>
</evidence>
<dbReference type="STRING" id="1353537.TP2_15000"/>
<evidence type="ECO:0000313" key="3">
    <source>
        <dbReference type="Proteomes" id="UP000027432"/>
    </source>
</evidence>
<protein>
    <recommendedName>
        <fullName evidence="4">Lipoprotein</fullName>
    </recommendedName>
</protein>
<keyword evidence="3" id="KW-1185">Reference proteome</keyword>
<dbReference type="eggNOG" id="ENOG502ZURQ">
    <property type="taxonomic scope" value="Bacteria"/>
</dbReference>
<feature type="chain" id="PRO_5001694452" description="Lipoprotein" evidence="1">
    <location>
        <begin position="21"/>
        <end position="71"/>
    </location>
</feature>
<dbReference type="RefSeq" id="WP_038080265.1">
    <property type="nucleotide sequence ID" value="NZ_AUND01000042.1"/>
</dbReference>
<proteinExistence type="predicted"/>
<name>A0A074J3R3_9RHOB</name>
<evidence type="ECO:0008006" key="4">
    <source>
        <dbReference type="Google" id="ProtNLM"/>
    </source>
</evidence>
<feature type="signal peptide" evidence="1">
    <location>
        <begin position="1"/>
        <end position="20"/>
    </location>
</feature>
<organism evidence="2 3">
    <name type="scientific">Thioclava pacifica DSM 10166</name>
    <dbReference type="NCBI Taxonomy" id="1353537"/>
    <lineage>
        <taxon>Bacteria</taxon>
        <taxon>Pseudomonadati</taxon>
        <taxon>Pseudomonadota</taxon>
        <taxon>Alphaproteobacteria</taxon>
        <taxon>Rhodobacterales</taxon>
        <taxon>Paracoccaceae</taxon>
        <taxon>Thioclava</taxon>
    </lineage>
</organism>
<comment type="caution">
    <text evidence="2">The sequence shown here is derived from an EMBL/GenBank/DDBJ whole genome shotgun (WGS) entry which is preliminary data.</text>
</comment>
<dbReference type="PROSITE" id="PS51257">
    <property type="entry name" value="PROKAR_LIPOPROTEIN"/>
    <property type="match status" value="1"/>
</dbReference>
<gene>
    <name evidence="2" type="ORF">TP2_15000</name>
</gene>
<reference evidence="2 3" key="1">
    <citation type="submission" date="2013-07" db="EMBL/GenBank/DDBJ databases">
        <title>Thioclava pacifica DSM 10166 Genome Sequencing.</title>
        <authorList>
            <person name="Lai Q."/>
            <person name="Shao Z."/>
        </authorList>
    </citation>
    <scope>NUCLEOTIDE SEQUENCE [LARGE SCALE GENOMIC DNA]</scope>
    <source>
        <strain evidence="2 3">DSM 10166</strain>
    </source>
</reference>
<dbReference type="AlphaFoldDB" id="A0A074J3R3"/>
<dbReference type="EMBL" id="AUND01000042">
    <property type="protein sequence ID" value="KEO50570.1"/>
    <property type="molecule type" value="Genomic_DNA"/>
</dbReference>